<sequence>MLTGSKLKLGSWSDYLLMRQGMLGLQHEHRLLSRDLGELSGLLFEVGLGRVVVEGNVDVAVQAEHLKVEKKRLKKVDLDVREEDLHSRMQAHLLKVGRALGHQVWVARNDRSRPNCHGGTLGEGTLGTASRT</sequence>
<dbReference type="EMBL" id="BJXB01000009">
    <property type="protein sequence ID" value="GEM46701.1"/>
    <property type="molecule type" value="Genomic_DNA"/>
</dbReference>
<protein>
    <submittedName>
        <fullName evidence="1">Uncharacterized protein</fullName>
    </submittedName>
</protein>
<proteinExistence type="predicted"/>
<gene>
    <name evidence="1" type="ORF">DC3_23360</name>
</gene>
<keyword evidence="2" id="KW-1185">Reference proteome</keyword>
<accession>A0A511N2Q5</accession>
<organism evidence="1 2">
    <name type="scientific">Deinococcus cellulosilyticus (strain DSM 18568 / NBRC 106333 / KACC 11606 / 5516J-15)</name>
    <dbReference type="NCBI Taxonomy" id="1223518"/>
    <lineage>
        <taxon>Bacteria</taxon>
        <taxon>Thermotogati</taxon>
        <taxon>Deinococcota</taxon>
        <taxon>Deinococci</taxon>
        <taxon>Deinococcales</taxon>
        <taxon>Deinococcaceae</taxon>
        <taxon>Deinococcus</taxon>
    </lineage>
</organism>
<dbReference type="AlphaFoldDB" id="A0A511N2Q5"/>
<dbReference type="Proteomes" id="UP000321306">
    <property type="component" value="Unassembled WGS sequence"/>
</dbReference>
<evidence type="ECO:0000313" key="1">
    <source>
        <dbReference type="EMBL" id="GEM46701.1"/>
    </source>
</evidence>
<comment type="caution">
    <text evidence="1">The sequence shown here is derived from an EMBL/GenBank/DDBJ whole genome shotgun (WGS) entry which is preliminary data.</text>
</comment>
<evidence type="ECO:0000313" key="2">
    <source>
        <dbReference type="Proteomes" id="UP000321306"/>
    </source>
</evidence>
<name>A0A511N2Q5_DEIC1</name>
<reference evidence="1 2" key="1">
    <citation type="submission" date="2019-07" db="EMBL/GenBank/DDBJ databases">
        <title>Whole genome shotgun sequence of Deinococcus cellulosilyticus NBRC 106333.</title>
        <authorList>
            <person name="Hosoyama A."/>
            <person name="Uohara A."/>
            <person name="Ohji S."/>
            <person name="Ichikawa N."/>
        </authorList>
    </citation>
    <scope>NUCLEOTIDE SEQUENCE [LARGE SCALE GENOMIC DNA]</scope>
    <source>
        <strain evidence="1 2">NBRC 106333</strain>
    </source>
</reference>